<keyword evidence="1" id="KW-0805">Transcription regulation</keyword>
<evidence type="ECO:0000313" key="7">
    <source>
        <dbReference type="Proteomes" id="UP000009226"/>
    </source>
</evidence>
<dbReference type="InterPro" id="IPR036271">
    <property type="entry name" value="Tet_transcr_reg_TetR-rel_C_sf"/>
</dbReference>
<dbReference type="eggNOG" id="COG1309">
    <property type="taxonomic scope" value="Bacteria"/>
</dbReference>
<dbReference type="GO" id="GO:0000976">
    <property type="term" value="F:transcription cis-regulatory region binding"/>
    <property type="evidence" value="ECO:0007669"/>
    <property type="project" value="TreeGrafter"/>
</dbReference>
<dbReference type="Proteomes" id="UP000009226">
    <property type="component" value="Chromosome"/>
</dbReference>
<dbReference type="PRINTS" id="PR00455">
    <property type="entry name" value="HTHTETR"/>
</dbReference>
<dbReference type="AlphaFoldDB" id="F6B6Y4"/>
<dbReference type="InterPro" id="IPR001647">
    <property type="entry name" value="HTH_TetR"/>
</dbReference>
<protein>
    <submittedName>
        <fullName evidence="6">Transcriptional regulator, TetR family</fullName>
    </submittedName>
</protein>
<keyword evidence="2 4" id="KW-0238">DNA-binding</keyword>
<dbReference type="PANTHER" id="PTHR30055:SF238">
    <property type="entry name" value="MYCOFACTOCIN BIOSYNTHESIS TRANSCRIPTIONAL REGULATOR MFTR-RELATED"/>
    <property type="match status" value="1"/>
</dbReference>
<dbReference type="Pfam" id="PF00440">
    <property type="entry name" value="TetR_N"/>
    <property type="match status" value="1"/>
</dbReference>
<dbReference type="PROSITE" id="PS50977">
    <property type="entry name" value="HTH_TETR_2"/>
    <property type="match status" value="1"/>
</dbReference>
<dbReference type="Gene3D" id="1.10.10.60">
    <property type="entry name" value="Homeodomain-like"/>
    <property type="match status" value="1"/>
</dbReference>
<feature type="DNA-binding region" description="H-T-H motif" evidence="4">
    <location>
        <begin position="27"/>
        <end position="46"/>
    </location>
</feature>
<dbReference type="RefSeq" id="WP_013809609.1">
    <property type="nucleotide sequence ID" value="NC_015565.1"/>
</dbReference>
<keyword evidence="7" id="KW-1185">Reference proteome</keyword>
<dbReference type="InterPro" id="IPR050109">
    <property type="entry name" value="HTH-type_TetR-like_transc_reg"/>
</dbReference>
<feature type="domain" description="HTH tetR-type" evidence="5">
    <location>
        <begin position="4"/>
        <end position="64"/>
    </location>
</feature>
<name>F6B6Y4_DESCC</name>
<dbReference type="STRING" id="868595.Desca_0414"/>
<evidence type="ECO:0000256" key="1">
    <source>
        <dbReference type="ARBA" id="ARBA00023015"/>
    </source>
</evidence>
<reference evidence="6" key="1">
    <citation type="submission" date="2011-05" db="EMBL/GenBank/DDBJ databases">
        <title>Complete sequence of Desulfotomaculum carboxydivorans CO-1-SRB.</title>
        <authorList>
            <consortium name="US DOE Joint Genome Institute"/>
            <person name="Lucas S."/>
            <person name="Han J."/>
            <person name="Lapidus A."/>
            <person name="Cheng J.-F."/>
            <person name="Goodwin L."/>
            <person name="Pitluck S."/>
            <person name="Peters L."/>
            <person name="Mikhailova N."/>
            <person name="Lu M."/>
            <person name="Han C."/>
            <person name="Tapia R."/>
            <person name="Land M."/>
            <person name="Hauser L."/>
            <person name="Kyrpides N."/>
            <person name="Ivanova N."/>
            <person name="Pagani I."/>
            <person name="Stams A."/>
            <person name="Plugge C."/>
            <person name="Muyzer G."/>
            <person name="Kuever J."/>
            <person name="Parshina S."/>
            <person name="Ivanova A."/>
            <person name="Nazina T."/>
            <person name="Woyke T."/>
        </authorList>
    </citation>
    <scope>NUCLEOTIDE SEQUENCE [LARGE SCALE GENOMIC DNA]</scope>
    <source>
        <strain evidence="6">CO-1-SRB</strain>
    </source>
</reference>
<evidence type="ECO:0000256" key="3">
    <source>
        <dbReference type="ARBA" id="ARBA00023163"/>
    </source>
</evidence>
<dbReference type="InterPro" id="IPR009057">
    <property type="entry name" value="Homeodomain-like_sf"/>
</dbReference>
<dbReference type="PANTHER" id="PTHR30055">
    <property type="entry name" value="HTH-TYPE TRANSCRIPTIONAL REGULATOR RUTR"/>
    <property type="match status" value="1"/>
</dbReference>
<accession>F6B6Y4</accession>
<dbReference type="SUPFAM" id="SSF46689">
    <property type="entry name" value="Homeodomain-like"/>
    <property type="match status" value="1"/>
</dbReference>
<dbReference type="GO" id="GO:0003700">
    <property type="term" value="F:DNA-binding transcription factor activity"/>
    <property type="evidence" value="ECO:0007669"/>
    <property type="project" value="InterPro"/>
</dbReference>
<evidence type="ECO:0000313" key="6">
    <source>
        <dbReference type="EMBL" id="AEF93309.1"/>
    </source>
</evidence>
<dbReference type="InterPro" id="IPR013571">
    <property type="entry name" value="Tscrpt_reg_QacR_C"/>
</dbReference>
<dbReference type="GO" id="GO:0045892">
    <property type="term" value="P:negative regulation of DNA-templated transcription"/>
    <property type="evidence" value="ECO:0007669"/>
    <property type="project" value="InterPro"/>
</dbReference>
<dbReference type="EMBL" id="CP002736">
    <property type="protein sequence ID" value="AEF93309.1"/>
    <property type="molecule type" value="Genomic_DNA"/>
</dbReference>
<evidence type="ECO:0000259" key="5">
    <source>
        <dbReference type="PROSITE" id="PS50977"/>
    </source>
</evidence>
<dbReference type="KEGG" id="dca:Desca_0414"/>
<gene>
    <name evidence="6" type="ordered locus">Desca_0414</name>
</gene>
<proteinExistence type="predicted"/>
<dbReference type="SUPFAM" id="SSF48498">
    <property type="entry name" value="Tetracyclin repressor-like, C-terminal domain"/>
    <property type="match status" value="1"/>
</dbReference>
<dbReference type="HOGENOM" id="CLU_069356_12_2_9"/>
<evidence type="ECO:0000256" key="2">
    <source>
        <dbReference type="ARBA" id="ARBA00023125"/>
    </source>
</evidence>
<sequence>MGKESKKDLIADTALACFMSSGYSGTAVDEIVRVSGVSKGGIYWYFKSKEDIFLYLVERWINEWMAEYLARLEEADSNAVKLTKYIEHYLEKIDTPMSALMAEFFLQNKKECVLKRVNVYFKQALEILHGFIQQAIAGGEFKPMDAWATTYAFTGILDGIGLQWQFHKDKQLLERTLRTALDIFLAGVLKH</sequence>
<keyword evidence="3" id="KW-0804">Transcription</keyword>
<organism evidence="6 7">
    <name type="scientific">Desulfotomaculum nigrificans (strain DSM 14880 / VKM B-2319 / CO-1-SRB)</name>
    <name type="common">Desulfotomaculum carboxydivorans</name>
    <dbReference type="NCBI Taxonomy" id="868595"/>
    <lineage>
        <taxon>Bacteria</taxon>
        <taxon>Bacillati</taxon>
        <taxon>Bacillota</taxon>
        <taxon>Clostridia</taxon>
        <taxon>Eubacteriales</taxon>
        <taxon>Desulfotomaculaceae</taxon>
        <taxon>Desulfotomaculum</taxon>
    </lineage>
</organism>
<dbReference type="Pfam" id="PF08360">
    <property type="entry name" value="TetR_C_5"/>
    <property type="match status" value="1"/>
</dbReference>
<dbReference type="Gene3D" id="1.10.357.10">
    <property type="entry name" value="Tetracycline Repressor, domain 2"/>
    <property type="match status" value="1"/>
</dbReference>
<evidence type="ECO:0000256" key="4">
    <source>
        <dbReference type="PROSITE-ProRule" id="PRU00335"/>
    </source>
</evidence>